<comment type="caution">
    <text evidence="5">The sequence shown here is derived from an EMBL/GenBank/DDBJ whole genome shotgun (WGS) entry which is preliminary data.</text>
</comment>
<dbReference type="Gene3D" id="2.40.480.10">
    <property type="entry name" value="Allene oxide cyclase-like"/>
    <property type="match status" value="2"/>
</dbReference>
<dbReference type="GO" id="GO:0009699">
    <property type="term" value="P:phenylpropanoid biosynthetic process"/>
    <property type="evidence" value="ECO:0007669"/>
    <property type="project" value="UniProtKB-ARBA"/>
</dbReference>
<evidence type="ECO:0000313" key="5">
    <source>
        <dbReference type="EMBL" id="CAI0386991.1"/>
    </source>
</evidence>
<protein>
    <recommendedName>
        <fullName evidence="4">Dirigent protein</fullName>
    </recommendedName>
</protein>
<dbReference type="PANTHER" id="PTHR21495">
    <property type="entry name" value="NUCLEOPORIN-RELATED"/>
    <property type="match status" value="1"/>
</dbReference>
<comment type="function">
    <text evidence="4">Dirigent proteins impart stereoselectivity on the phenoxy radical-coupling reaction, yielding optically active lignans from two molecules of coniferyl alcohol in the biosynthesis of lignans, flavonolignans, and alkaloids and thus plays a central role in plant secondary metabolism.</text>
</comment>
<dbReference type="GO" id="GO:0048046">
    <property type="term" value="C:apoplast"/>
    <property type="evidence" value="ECO:0007669"/>
    <property type="project" value="UniProtKB-SubCell"/>
</dbReference>
<dbReference type="EMBL" id="CAMGYJ010000002">
    <property type="protein sequence ID" value="CAI0386991.1"/>
    <property type="molecule type" value="Genomic_DNA"/>
</dbReference>
<reference evidence="5" key="1">
    <citation type="submission" date="2022-08" db="EMBL/GenBank/DDBJ databases">
        <authorList>
            <person name="Gutierrez-Valencia J."/>
        </authorList>
    </citation>
    <scope>NUCLEOTIDE SEQUENCE</scope>
</reference>
<dbReference type="InterPro" id="IPR044859">
    <property type="entry name" value="Allene_oxi_cyc_Dirigent"/>
</dbReference>
<name>A0AAV0HNU3_9ROSI</name>
<comment type="subunit">
    <text evidence="2 4">Homodimer.</text>
</comment>
<accession>A0AAV0HNU3</accession>
<organism evidence="5 6">
    <name type="scientific">Linum tenue</name>
    <dbReference type="NCBI Taxonomy" id="586396"/>
    <lineage>
        <taxon>Eukaryota</taxon>
        <taxon>Viridiplantae</taxon>
        <taxon>Streptophyta</taxon>
        <taxon>Embryophyta</taxon>
        <taxon>Tracheophyta</taxon>
        <taxon>Spermatophyta</taxon>
        <taxon>Magnoliopsida</taxon>
        <taxon>eudicotyledons</taxon>
        <taxon>Gunneridae</taxon>
        <taxon>Pentapetalae</taxon>
        <taxon>rosids</taxon>
        <taxon>fabids</taxon>
        <taxon>Malpighiales</taxon>
        <taxon>Linaceae</taxon>
        <taxon>Linum</taxon>
    </lineage>
</organism>
<dbReference type="InterPro" id="IPR004265">
    <property type="entry name" value="Dirigent"/>
</dbReference>
<proteinExistence type="inferred from homology"/>
<evidence type="ECO:0000313" key="6">
    <source>
        <dbReference type="Proteomes" id="UP001154282"/>
    </source>
</evidence>
<evidence type="ECO:0000256" key="3">
    <source>
        <dbReference type="ARBA" id="ARBA00022525"/>
    </source>
</evidence>
<keyword evidence="4" id="KW-0052">Apoplast</keyword>
<dbReference type="Pfam" id="PF03018">
    <property type="entry name" value="Dirigent"/>
    <property type="match status" value="1"/>
</dbReference>
<gene>
    <name evidence="5" type="ORF">LITE_LOCUS5305</name>
</gene>
<sequence length="290" mass="31507">MAKMLLKQYSLFSVLITLFLLSILLSEARLMSSHPFSAKLSAKAMALKNEKLTHLHFYYHNLLAGPNVTALPLNPKGPLDFNDPAGLFGRLTMVDNPLTLDPELNSTTVGSAQGLYGVASRSEVAFVQLFNFVFTADGEYRGSTVTVLGHNSIFADGTREMPVVGGTGVFGFARGKVYFKTYSFDAITGKQLNSTTVGRAQGLYGVASRTDATFMELFNFVFKPDGEYRGSTVTVLGRNHILAAGIREMPVVGGTGVFGFARGKVHVKTHSFNTTTGNTVVKCDVYVFHY</sequence>
<keyword evidence="3 4" id="KW-0964">Secreted</keyword>
<evidence type="ECO:0000256" key="4">
    <source>
        <dbReference type="RuleBase" id="RU363099"/>
    </source>
</evidence>
<dbReference type="AlphaFoldDB" id="A0AAV0HNU3"/>
<keyword evidence="6" id="KW-1185">Reference proteome</keyword>
<dbReference type="Proteomes" id="UP001154282">
    <property type="component" value="Unassembled WGS sequence"/>
</dbReference>
<comment type="similarity">
    <text evidence="1 4">Belongs to the plant dirigent protein family.</text>
</comment>
<comment type="subcellular location">
    <subcellularLocation>
        <location evidence="4">Secreted</location>
        <location evidence="4">Extracellular space</location>
        <location evidence="4">Apoplast</location>
    </subcellularLocation>
</comment>
<evidence type="ECO:0000256" key="1">
    <source>
        <dbReference type="ARBA" id="ARBA00010746"/>
    </source>
</evidence>
<evidence type="ECO:0000256" key="2">
    <source>
        <dbReference type="ARBA" id="ARBA00011738"/>
    </source>
</evidence>